<evidence type="ECO:0000256" key="7">
    <source>
        <dbReference type="ARBA" id="ARBA00022989"/>
    </source>
</evidence>
<evidence type="ECO:0000256" key="6">
    <source>
        <dbReference type="ARBA" id="ARBA00022824"/>
    </source>
</evidence>
<evidence type="ECO:0000256" key="9">
    <source>
        <dbReference type="SAM" id="Phobius"/>
    </source>
</evidence>
<feature type="transmembrane region" description="Helical" evidence="9">
    <location>
        <begin position="311"/>
        <end position="337"/>
    </location>
</feature>
<comment type="pathway">
    <text evidence="2">Glycolipid biosynthesis; glycosylphosphatidylinositol-anchor biosynthesis.</text>
</comment>
<evidence type="ECO:0000256" key="2">
    <source>
        <dbReference type="ARBA" id="ARBA00004687"/>
    </source>
</evidence>
<dbReference type="EMBL" id="GDRN01064240">
    <property type="protein sequence ID" value="JAI64877.1"/>
    <property type="molecule type" value="Transcribed_RNA"/>
</dbReference>
<keyword evidence="6" id="KW-0256">Endoplasmic reticulum</keyword>
<dbReference type="PANTHER" id="PTHR13121">
    <property type="entry name" value="GPI TRANSAMIDASE COMPONENT PIG-U"/>
    <property type="match status" value="1"/>
</dbReference>
<evidence type="ECO:0000256" key="5">
    <source>
        <dbReference type="ARBA" id="ARBA00022692"/>
    </source>
</evidence>
<evidence type="ECO:0000256" key="1">
    <source>
        <dbReference type="ARBA" id="ARBA00004477"/>
    </source>
</evidence>
<feature type="transmembrane region" description="Helical" evidence="9">
    <location>
        <begin position="377"/>
        <end position="403"/>
    </location>
</feature>
<dbReference type="GO" id="GO:0042765">
    <property type="term" value="C:GPI-anchor transamidase complex"/>
    <property type="evidence" value="ECO:0007669"/>
    <property type="project" value="InterPro"/>
</dbReference>
<name>A0A0P4WGM0_SCYOL</name>
<dbReference type="UniPathway" id="UPA00196"/>
<dbReference type="PANTHER" id="PTHR13121:SF0">
    <property type="entry name" value="PHOSPHATIDYLINOSITOL GLYCAN ANCHOR BIOSYNTHESIS CLASS U PROTEIN"/>
    <property type="match status" value="1"/>
</dbReference>
<organism evidence="10">
    <name type="scientific">Scylla olivacea</name>
    <name type="common">Orange mud crab</name>
    <name type="synonym">Cancer olivacea</name>
    <dbReference type="NCBI Taxonomy" id="85551"/>
    <lineage>
        <taxon>Eukaryota</taxon>
        <taxon>Metazoa</taxon>
        <taxon>Ecdysozoa</taxon>
        <taxon>Arthropoda</taxon>
        <taxon>Crustacea</taxon>
        <taxon>Multicrustacea</taxon>
        <taxon>Malacostraca</taxon>
        <taxon>Eumalacostraca</taxon>
        <taxon>Eucarida</taxon>
        <taxon>Decapoda</taxon>
        <taxon>Pleocyemata</taxon>
        <taxon>Brachyura</taxon>
        <taxon>Eubrachyura</taxon>
        <taxon>Portunoidea</taxon>
        <taxon>Portunidae</taxon>
        <taxon>Portuninae</taxon>
        <taxon>Scylla</taxon>
    </lineage>
</organism>
<evidence type="ECO:0000256" key="4">
    <source>
        <dbReference type="ARBA" id="ARBA00022502"/>
    </source>
</evidence>
<feature type="transmembrane region" description="Helical" evidence="9">
    <location>
        <begin position="82"/>
        <end position="106"/>
    </location>
</feature>
<evidence type="ECO:0000256" key="8">
    <source>
        <dbReference type="ARBA" id="ARBA00023136"/>
    </source>
</evidence>
<evidence type="ECO:0008006" key="11">
    <source>
        <dbReference type="Google" id="ProtNLM"/>
    </source>
</evidence>
<feature type="transmembrane region" description="Helical" evidence="9">
    <location>
        <begin position="278"/>
        <end position="299"/>
    </location>
</feature>
<keyword evidence="4" id="KW-0337">GPI-anchor biosynthesis</keyword>
<dbReference type="EMBL" id="GDRN01064242">
    <property type="protein sequence ID" value="JAI64876.1"/>
    <property type="molecule type" value="Transcribed_RNA"/>
</dbReference>
<dbReference type="GO" id="GO:0016255">
    <property type="term" value="P:attachment of GPI anchor to protein"/>
    <property type="evidence" value="ECO:0007669"/>
    <property type="project" value="InterPro"/>
</dbReference>
<feature type="transmembrane region" description="Helical" evidence="9">
    <location>
        <begin position="349"/>
        <end position="371"/>
    </location>
</feature>
<keyword evidence="7 9" id="KW-1133">Transmembrane helix</keyword>
<keyword evidence="8 9" id="KW-0472">Membrane</keyword>
<dbReference type="InterPro" id="IPR009600">
    <property type="entry name" value="PIG-U"/>
</dbReference>
<sequence>MAWGVWCIYVLGAGVRLWLMNSSGGDFIAKRVEFSTPLNSWKRVEEGVFLYSQGIPVYSGGVFHETPLCLLISSFLIRSWRAYLSLLFVACDLLTAALLAAVAASYSRKQLVEQKKNVDKYSVDALPLLLTSESLWSGVAYVSAVYLFCPYTVASCVAQTTTVFDNLVLATVLVSMVKGYSILFGGLVAVATYQSFYPVCLLVPGIISLVQEKNSISALVKPLLSFAVSLGLLMIMSAEIAGSWEFLEATYGFILAAPDLTPNIGLFWYFFTEMFEHFRLFFLATFQINAFVYVLPLSIRLRRDPILLATALLAFTAVFRSYPSLGNVGFYLALVPMWKHLHPFMRQTFIVGCMFVSTSVLGPIMYNLWIFSGSANANFYFAVTLAFNTAQIFLVTDLLFAYVKWEYQLTHGSKIEVDGSPGRLTLQ</sequence>
<accession>A0A0P4WGM0</accession>
<feature type="transmembrane region" description="Helical" evidence="9">
    <location>
        <begin position="135"/>
        <end position="154"/>
    </location>
</feature>
<keyword evidence="5 9" id="KW-0812">Transmembrane</keyword>
<comment type="subcellular location">
    <subcellularLocation>
        <location evidence="1">Endoplasmic reticulum membrane</location>
        <topology evidence="1">Multi-pass membrane protein</topology>
    </subcellularLocation>
</comment>
<dbReference type="Pfam" id="PF06728">
    <property type="entry name" value="PIG-U"/>
    <property type="match status" value="1"/>
</dbReference>
<feature type="transmembrane region" description="Helical" evidence="9">
    <location>
        <begin position="250"/>
        <end position="271"/>
    </location>
</feature>
<reference evidence="10" key="1">
    <citation type="submission" date="2015-09" db="EMBL/GenBank/DDBJ databases">
        <title>Scylla olivacea transcriptome.</title>
        <authorList>
            <person name="Ikhwanuddin M."/>
        </authorList>
    </citation>
    <scope>NUCLEOTIDE SEQUENCE</scope>
</reference>
<dbReference type="GO" id="GO:0006506">
    <property type="term" value="P:GPI anchor biosynthetic process"/>
    <property type="evidence" value="ECO:0007669"/>
    <property type="project" value="UniProtKB-UniPathway"/>
</dbReference>
<evidence type="ECO:0000256" key="3">
    <source>
        <dbReference type="ARBA" id="ARBA00010026"/>
    </source>
</evidence>
<feature type="transmembrane region" description="Helical" evidence="9">
    <location>
        <begin position="223"/>
        <end position="244"/>
    </location>
</feature>
<proteinExistence type="inferred from homology"/>
<feature type="transmembrane region" description="Helical" evidence="9">
    <location>
        <begin position="166"/>
        <end position="189"/>
    </location>
</feature>
<feature type="transmembrane region" description="Helical" evidence="9">
    <location>
        <begin position="195"/>
        <end position="211"/>
    </location>
</feature>
<comment type="similarity">
    <text evidence="3">Belongs to the PIGU family.</text>
</comment>
<evidence type="ECO:0000313" key="10">
    <source>
        <dbReference type="EMBL" id="JAI64877.1"/>
    </source>
</evidence>
<dbReference type="AlphaFoldDB" id="A0A0P4WGM0"/>
<protein>
    <recommendedName>
        <fullName evidence="11">GPI transamidase subunit PIG-U</fullName>
    </recommendedName>
</protein>